<dbReference type="InterPro" id="IPR011598">
    <property type="entry name" value="bHLH_dom"/>
</dbReference>
<organism evidence="8 9">
    <name type="scientific">Petromyzon marinus</name>
    <name type="common">Sea lamprey</name>
    <dbReference type="NCBI Taxonomy" id="7757"/>
    <lineage>
        <taxon>Eukaryota</taxon>
        <taxon>Metazoa</taxon>
        <taxon>Chordata</taxon>
        <taxon>Craniata</taxon>
        <taxon>Vertebrata</taxon>
        <taxon>Cyclostomata</taxon>
        <taxon>Hyperoartia</taxon>
        <taxon>Petromyzontiformes</taxon>
        <taxon>Petromyzontidae</taxon>
        <taxon>Petromyzon</taxon>
    </lineage>
</organism>
<accession>A0AAJ7UKY0</accession>
<dbReference type="Proteomes" id="UP001318040">
    <property type="component" value="Chromosome 75"/>
</dbReference>
<dbReference type="PROSITE" id="PS50888">
    <property type="entry name" value="BHLH"/>
    <property type="match status" value="1"/>
</dbReference>
<feature type="domain" description="BHLH" evidence="7">
    <location>
        <begin position="18"/>
        <end position="75"/>
    </location>
</feature>
<dbReference type="SUPFAM" id="SSF47459">
    <property type="entry name" value="HLH, helix-loop-helix DNA-binding domain"/>
    <property type="match status" value="1"/>
</dbReference>
<evidence type="ECO:0000259" key="7">
    <source>
        <dbReference type="PROSITE" id="PS50888"/>
    </source>
</evidence>
<dbReference type="RefSeq" id="XP_032836717.1">
    <property type="nucleotide sequence ID" value="XM_032980826.1"/>
</dbReference>
<dbReference type="GeneID" id="116958286"/>
<dbReference type="PANTHER" id="PTHR10985">
    <property type="entry name" value="BASIC HELIX-LOOP-HELIX TRANSCRIPTION FACTOR, HES-RELATED"/>
    <property type="match status" value="1"/>
</dbReference>
<sequence>MESGMRHQQHQRPRRPDYTRLSKPVIEKKRRARINHSLRQLQQILTTHFHTQRHRKRKLEKADILELAVRQLQEVVLLTSAAVTSLAASPAAPCCGLADPRPRLAALPAGAPPSPAKAGGFWRPW</sequence>
<feature type="region of interest" description="Disordered" evidence="6">
    <location>
        <begin position="1"/>
        <end position="24"/>
    </location>
</feature>
<evidence type="ECO:0000313" key="8">
    <source>
        <dbReference type="Proteomes" id="UP001318040"/>
    </source>
</evidence>
<evidence type="ECO:0000256" key="4">
    <source>
        <dbReference type="ARBA" id="ARBA00023163"/>
    </source>
</evidence>
<dbReference type="Pfam" id="PF00010">
    <property type="entry name" value="HLH"/>
    <property type="match status" value="1"/>
</dbReference>
<evidence type="ECO:0000256" key="1">
    <source>
        <dbReference type="ARBA" id="ARBA00004123"/>
    </source>
</evidence>
<name>A0AAJ7UKY0_PETMA</name>
<keyword evidence="5" id="KW-0539">Nucleus</keyword>
<dbReference type="CDD" id="cd11410">
    <property type="entry name" value="bHLH_O_HES"/>
    <property type="match status" value="1"/>
</dbReference>
<keyword evidence="2" id="KW-0678">Repressor</keyword>
<keyword evidence="4" id="KW-0804">Transcription</keyword>
<dbReference type="GO" id="GO:0046983">
    <property type="term" value="F:protein dimerization activity"/>
    <property type="evidence" value="ECO:0007669"/>
    <property type="project" value="InterPro"/>
</dbReference>
<dbReference type="InterPro" id="IPR050370">
    <property type="entry name" value="HES_HEY"/>
</dbReference>
<evidence type="ECO:0000313" key="9">
    <source>
        <dbReference type="RefSeq" id="XP_032836717.1"/>
    </source>
</evidence>
<evidence type="ECO:0000256" key="6">
    <source>
        <dbReference type="SAM" id="MobiDB-lite"/>
    </source>
</evidence>
<keyword evidence="3" id="KW-0805">Transcription regulation</keyword>
<proteinExistence type="predicted"/>
<keyword evidence="8" id="KW-1185">Reference proteome</keyword>
<evidence type="ECO:0000256" key="5">
    <source>
        <dbReference type="ARBA" id="ARBA00023242"/>
    </source>
</evidence>
<reference evidence="9" key="1">
    <citation type="submission" date="2025-08" db="UniProtKB">
        <authorList>
            <consortium name="RefSeq"/>
        </authorList>
    </citation>
    <scope>IDENTIFICATION</scope>
    <source>
        <tissue evidence="9">Sperm</tissue>
    </source>
</reference>
<dbReference type="InterPro" id="IPR036638">
    <property type="entry name" value="HLH_DNA-bd_sf"/>
</dbReference>
<gene>
    <name evidence="9" type="primary">LOC116958286</name>
</gene>
<dbReference type="Gene3D" id="4.10.280.10">
    <property type="entry name" value="Helix-loop-helix DNA-binding domain"/>
    <property type="match status" value="1"/>
</dbReference>
<dbReference type="SMART" id="SM00353">
    <property type="entry name" value="HLH"/>
    <property type="match status" value="1"/>
</dbReference>
<protein>
    <submittedName>
        <fullName evidence="9">Transcription factor HES-2-like isoform X1</fullName>
    </submittedName>
</protein>
<evidence type="ECO:0000256" key="3">
    <source>
        <dbReference type="ARBA" id="ARBA00023015"/>
    </source>
</evidence>
<dbReference type="AlphaFoldDB" id="A0AAJ7UKY0"/>
<evidence type="ECO:0000256" key="2">
    <source>
        <dbReference type="ARBA" id="ARBA00022491"/>
    </source>
</evidence>
<comment type="subcellular location">
    <subcellularLocation>
        <location evidence="1">Nucleus</location>
    </subcellularLocation>
</comment>
<dbReference type="GO" id="GO:0005634">
    <property type="term" value="C:nucleus"/>
    <property type="evidence" value="ECO:0007669"/>
    <property type="project" value="UniProtKB-SubCell"/>
</dbReference>
<dbReference type="KEGG" id="pmrn:116958286"/>